<sequence length="240" mass="26886">MNNNTTSTKKMVGLFLLFCGLARQEKKEHYLKSIEDLTKSKALLNQEIDNVKRYNEQLKDFNLRLKARKEELMSEAKKTNLGIGWPMQLVYATVNSTNSMAENQQQYVTLMLNQTCGPHQICNNNNNEGIAQFHYVSGHHPTTSSLPSSSRINSSSSALGMVNNSNNPNSSKNIGPHGNFDLNVTSEELVNVDPCQPLDVNGVNKDLSRVIAAQARQRRIQINRLKNPTGNNSKTRYSYG</sequence>
<accession>A0AAN9PBE3</accession>
<proteinExistence type="predicted"/>
<feature type="coiled-coil region" evidence="1">
    <location>
        <begin position="34"/>
        <end position="75"/>
    </location>
</feature>
<evidence type="ECO:0000313" key="4">
    <source>
        <dbReference type="Proteomes" id="UP001372338"/>
    </source>
</evidence>
<organism evidence="3 4">
    <name type="scientific">Crotalaria pallida</name>
    <name type="common">Smooth rattlebox</name>
    <name type="synonym">Crotalaria striata</name>
    <dbReference type="NCBI Taxonomy" id="3830"/>
    <lineage>
        <taxon>Eukaryota</taxon>
        <taxon>Viridiplantae</taxon>
        <taxon>Streptophyta</taxon>
        <taxon>Embryophyta</taxon>
        <taxon>Tracheophyta</taxon>
        <taxon>Spermatophyta</taxon>
        <taxon>Magnoliopsida</taxon>
        <taxon>eudicotyledons</taxon>
        <taxon>Gunneridae</taxon>
        <taxon>Pentapetalae</taxon>
        <taxon>rosids</taxon>
        <taxon>fabids</taxon>
        <taxon>Fabales</taxon>
        <taxon>Fabaceae</taxon>
        <taxon>Papilionoideae</taxon>
        <taxon>50 kb inversion clade</taxon>
        <taxon>genistoids sensu lato</taxon>
        <taxon>core genistoids</taxon>
        <taxon>Crotalarieae</taxon>
        <taxon>Crotalaria</taxon>
    </lineage>
</organism>
<dbReference type="AlphaFoldDB" id="A0AAN9PBE3"/>
<evidence type="ECO:0000313" key="3">
    <source>
        <dbReference type="EMBL" id="KAK7291244.1"/>
    </source>
</evidence>
<comment type="caution">
    <text evidence="3">The sequence shown here is derived from an EMBL/GenBank/DDBJ whole genome shotgun (WGS) entry which is preliminary data.</text>
</comment>
<dbReference type="PANTHER" id="PTHR37614">
    <property type="entry name" value="OS02G0121400 PROTEIN"/>
    <property type="match status" value="1"/>
</dbReference>
<dbReference type="Proteomes" id="UP001372338">
    <property type="component" value="Unassembled WGS sequence"/>
</dbReference>
<dbReference type="EMBL" id="JAYWIO010000001">
    <property type="protein sequence ID" value="KAK7291244.1"/>
    <property type="molecule type" value="Genomic_DNA"/>
</dbReference>
<reference evidence="3 4" key="1">
    <citation type="submission" date="2024-01" db="EMBL/GenBank/DDBJ databases">
        <title>The genomes of 5 underutilized Papilionoideae crops provide insights into root nodulation and disease resistanc.</title>
        <authorList>
            <person name="Yuan L."/>
        </authorList>
    </citation>
    <scope>NUCLEOTIDE SEQUENCE [LARGE SCALE GENOMIC DNA]</scope>
    <source>
        <strain evidence="3">ZHUSHIDOU_FW_LH</strain>
        <tissue evidence="3">Leaf</tissue>
    </source>
</reference>
<feature type="signal peptide" evidence="2">
    <location>
        <begin position="1"/>
        <end position="24"/>
    </location>
</feature>
<dbReference type="PANTHER" id="PTHR37614:SF2">
    <property type="entry name" value="OS02G0121400 PROTEIN"/>
    <property type="match status" value="1"/>
</dbReference>
<keyword evidence="1" id="KW-0175">Coiled coil</keyword>
<gene>
    <name evidence="3" type="ORF">RIF29_06226</name>
</gene>
<keyword evidence="4" id="KW-1185">Reference proteome</keyword>
<evidence type="ECO:0000256" key="2">
    <source>
        <dbReference type="SAM" id="SignalP"/>
    </source>
</evidence>
<protein>
    <submittedName>
        <fullName evidence="3">Uncharacterized protein</fullName>
    </submittedName>
</protein>
<keyword evidence="2" id="KW-0732">Signal</keyword>
<evidence type="ECO:0000256" key="1">
    <source>
        <dbReference type="SAM" id="Coils"/>
    </source>
</evidence>
<feature type="chain" id="PRO_5043003819" evidence="2">
    <location>
        <begin position="25"/>
        <end position="240"/>
    </location>
</feature>
<name>A0AAN9PBE3_CROPI</name>